<keyword evidence="1" id="KW-0732">Signal</keyword>
<evidence type="ECO:0000256" key="1">
    <source>
        <dbReference type="ARBA" id="ARBA00022729"/>
    </source>
</evidence>
<keyword evidence="2" id="KW-0812">Transmembrane</keyword>
<proteinExistence type="predicted"/>
<evidence type="ECO:0000313" key="4">
    <source>
        <dbReference type="EMBL" id="MSU82031.1"/>
    </source>
</evidence>
<sequence>MKIRQQEGGCMKKFIENIIIIMVLTVVILFSYAVMEKKISGKSSSEFINFLFNTQEKSSDNKNTDKTSIEDSIEQERKQSNTMDYKAVWLSYLEFNSYRKSVKNNNEKNFRKFYKYILQRIKLLGFNRIIVQVRPFGDALYESQYFPWAACISGKQGKNPGYDPLKIMTEMSHQENIAIEAWINPYRISSGDSIQSLSKTNPAKIWFSSQNTKRNVLSYNGSLYYNPSSESVRNLIIKGVEEIVQNYDVDGIHMDDYFYPAFTEKNVGTAFDAPEYEQQIKSDMSSIDSQSFSSNKSSNEISLADWRRNNVNRLVSGIYKAIKENNPQVTFGISPAGNLDNLRNDLEYYVDIDTWVSQNGYVDYLMPQIYWGFTNETAPFDKVTDEWAALMKDSSQKLYIGLQLYRMGSTEPGQSDKKELQKASLLKKELSYLKKQKKIEGYCLFSYQYLDCQNKKYHFDAEQFSTKRKKLLNQIVKSLKNNS</sequence>
<evidence type="ECO:0000256" key="2">
    <source>
        <dbReference type="SAM" id="Phobius"/>
    </source>
</evidence>
<evidence type="ECO:0000313" key="5">
    <source>
        <dbReference type="Proteomes" id="UP000433359"/>
    </source>
</evidence>
<dbReference type="EMBL" id="VULP01000010">
    <property type="protein sequence ID" value="MSU82031.1"/>
    <property type="molecule type" value="Genomic_DNA"/>
</dbReference>
<protein>
    <submittedName>
        <fullName evidence="4">Family 10 glycosylhydrolase</fullName>
    </submittedName>
</protein>
<dbReference type="InterPro" id="IPR003790">
    <property type="entry name" value="GHL10"/>
</dbReference>
<feature type="domain" description="Glycosyl hydrolase-like 10" evidence="3">
    <location>
        <begin position="86"/>
        <end position="410"/>
    </location>
</feature>
<keyword evidence="2" id="KW-0472">Membrane</keyword>
<feature type="transmembrane region" description="Helical" evidence="2">
    <location>
        <begin position="14"/>
        <end position="35"/>
    </location>
</feature>
<dbReference type="AlphaFoldDB" id="A0A6N7XYX5"/>
<organism evidence="4 5">
    <name type="scientific">Anaerobutyricum soehngenii</name>
    <dbReference type="NCBI Taxonomy" id="105843"/>
    <lineage>
        <taxon>Bacteria</taxon>
        <taxon>Bacillati</taxon>
        <taxon>Bacillota</taxon>
        <taxon>Clostridia</taxon>
        <taxon>Lachnospirales</taxon>
        <taxon>Lachnospiraceae</taxon>
        <taxon>Anaerobutyricum</taxon>
    </lineage>
</organism>
<dbReference type="PANTHER" id="PTHR43405:SF1">
    <property type="entry name" value="GLYCOSYL HYDROLASE DIGH"/>
    <property type="match status" value="1"/>
</dbReference>
<dbReference type="GO" id="GO:0016787">
    <property type="term" value="F:hydrolase activity"/>
    <property type="evidence" value="ECO:0007669"/>
    <property type="project" value="UniProtKB-KW"/>
</dbReference>
<comment type="caution">
    <text evidence="4">The sequence shown here is derived from an EMBL/GenBank/DDBJ whole genome shotgun (WGS) entry which is preliminary data.</text>
</comment>
<accession>A0A6N7XYX5</accession>
<dbReference type="InterPro" id="IPR017853">
    <property type="entry name" value="GH"/>
</dbReference>
<dbReference type="PANTHER" id="PTHR43405">
    <property type="entry name" value="GLYCOSYL HYDROLASE DIGH"/>
    <property type="match status" value="1"/>
</dbReference>
<reference evidence="4 5" key="1">
    <citation type="submission" date="2019-08" db="EMBL/GenBank/DDBJ databases">
        <title>In-depth cultivation of the pig gut microbiome towards novel bacterial diversity and tailored functional studies.</title>
        <authorList>
            <person name="Wylensek D."/>
            <person name="Hitch T.C.A."/>
            <person name="Clavel T."/>
        </authorList>
    </citation>
    <scope>NUCLEOTIDE SEQUENCE [LARGE SCALE GENOMIC DNA]</scope>
    <source>
        <strain evidence="4 5">BSM-383-APC-4H</strain>
    </source>
</reference>
<name>A0A6N7XYX5_9FIRM</name>
<evidence type="ECO:0000259" key="3">
    <source>
        <dbReference type="Pfam" id="PF02638"/>
    </source>
</evidence>
<dbReference type="SUPFAM" id="SSF51445">
    <property type="entry name" value="(Trans)glycosidases"/>
    <property type="match status" value="1"/>
</dbReference>
<dbReference type="Gene3D" id="3.20.20.80">
    <property type="entry name" value="Glycosidases"/>
    <property type="match status" value="1"/>
</dbReference>
<gene>
    <name evidence="4" type="ORF">FYJ25_06585</name>
</gene>
<keyword evidence="2" id="KW-1133">Transmembrane helix</keyword>
<dbReference type="InterPro" id="IPR052177">
    <property type="entry name" value="Divisome_Glycosyl_Hydrolase"/>
</dbReference>
<keyword evidence="4" id="KW-0378">Hydrolase</keyword>
<dbReference type="Pfam" id="PF02638">
    <property type="entry name" value="GHL10"/>
    <property type="match status" value="1"/>
</dbReference>
<dbReference type="Proteomes" id="UP000433359">
    <property type="component" value="Unassembled WGS sequence"/>
</dbReference>